<dbReference type="HOGENOM" id="CLU_057454_0_1_2"/>
<evidence type="ECO:0000256" key="1">
    <source>
        <dbReference type="ARBA" id="ARBA00007227"/>
    </source>
</evidence>
<dbReference type="STRING" id="28892.Metli_2026"/>
<dbReference type="PANTHER" id="PTHR43236">
    <property type="entry name" value="ANTITOXIN HIGA1"/>
    <property type="match status" value="1"/>
</dbReference>
<dbReference type="InterPro" id="IPR010982">
    <property type="entry name" value="Lambda_DNA-bd_dom_sf"/>
</dbReference>
<name>J1ASE6_9EURY</name>
<dbReference type="InterPro" id="IPR052345">
    <property type="entry name" value="Rad_response_metalloprotease"/>
</dbReference>
<dbReference type="Pfam" id="PF01381">
    <property type="entry name" value="HTH_3"/>
    <property type="match status" value="1"/>
</dbReference>
<protein>
    <recommendedName>
        <fullName evidence="3">HTH cro/C1-type domain-containing protein</fullName>
    </recommendedName>
</protein>
<comment type="similarity">
    <text evidence="1">Belongs to the short-chain fatty acyl-CoA assimilation regulator (ScfR) family.</text>
</comment>
<dbReference type="PROSITE" id="PS50943">
    <property type="entry name" value="HTH_CROC1"/>
    <property type="match status" value="1"/>
</dbReference>
<dbReference type="SMART" id="SM00530">
    <property type="entry name" value="HTH_XRE"/>
    <property type="match status" value="1"/>
</dbReference>
<feature type="domain" description="HTH cro/C1-type" evidence="3">
    <location>
        <begin position="18"/>
        <end position="69"/>
    </location>
</feature>
<evidence type="ECO:0000313" key="5">
    <source>
        <dbReference type="Proteomes" id="UP000005095"/>
    </source>
</evidence>
<dbReference type="CDD" id="cd00093">
    <property type="entry name" value="HTH_XRE"/>
    <property type="match status" value="1"/>
</dbReference>
<dbReference type="Gene3D" id="1.10.10.2910">
    <property type="match status" value="1"/>
</dbReference>
<dbReference type="Proteomes" id="UP000005095">
    <property type="component" value="Chromosome"/>
</dbReference>
<sequence>MRKRSPNIRIKPDIFRWLRESSGWTLEDVSNHLNVSVEWVLKWERGEKEPTLNEIKNLSKAYKRPLAAFFLPAPESELPLPQDFRRLPGQQRPLSKKTILAIRKARNLQVICTELMTNVDIPVDPDVIRAQLSDDAEDIALRERDRFGIWIEDQHPWHNPYEAFKNWRDLIEHKNIRVFQFPMELEELRGVALMDSKPYAIVINSSDTIQARIFTLFHEYGHILLHEPALCTPENPMTGDSHGAKVESWCNHFAGAFLLPQESIRGDFARCGLHGYSRIAARYKVSLSTVLTRLVSLHLISQNQYLSEMRKLSGESSDKEDQAGGGGESSARRAQRERGEVFVSLVLENTQRGLITSSRALDYLDIKTKHLGELTKQKP</sequence>
<dbReference type="OrthoDB" id="78367at2157"/>
<dbReference type="PANTHER" id="PTHR43236:SF2">
    <property type="entry name" value="BLL0069 PROTEIN"/>
    <property type="match status" value="1"/>
</dbReference>
<dbReference type="Pfam" id="PF06114">
    <property type="entry name" value="Peptidase_M78"/>
    <property type="match status" value="1"/>
</dbReference>
<reference evidence="4 5" key="1">
    <citation type="submission" date="2011-08" db="EMBL/GenBank/DDBJ databases">
        <title>The complete genome of Methanofollis liminatans DSM 4140.</title>
        <authorList>
            <consortium name="US DOE Joint Genome Institute (JGI-PGF)"/>
            <person name="Lucas S."/>
            <person name="Han J."/>
            <person name="Lapidus A."/>
            <person name="Bruce D."/>
            <person name="Goodwin L."/>
            <person name="Pitluck S."/>
            <person name="Peters L."/>
            <person name="Kyrpides N."/>
            <person name="Mavromatis K."/>
            <person name="Ivanova N."/>
            <person name="Mikhailova N."/>
            <person name="Lu M."/>
            <person name="Detter J.C."/>
            <person name="Tapia R."/>
            <person name="Han C."/>
            <person name="Land M."/>
            <person name="Hauser L."/>
            <person name="Markowitz V."/>
            <person name="Cheng J.-F."/>
            <person name="Hugenholtz P."/>
            <person name="Woyke T."/>
            <person name="Wu D."/>
            <person name="Spring S."/>
            <person name="Schuler E."/>
            <person name="Brambilla E."/>
            <person name="Klenk H.-P."/>
            <person name="Eisen J.A."/>
        </authorList>
    </citation>
    <scope>NUCLEOTIDE SEQUENCE [LARGE SCALE GENOMIC DNA]</scope>
    <source>
        <strain evidence="4 5">DSM 4140</strain>
    </source>
</reference>
<gene>
    <name evidence="4" type="ORF">Metli_2026</name>
</gene>
<accession>J1ASE6</accession>
<proteinExistence type="inferred from homology"/>
<evidence type="ECO:0000256" key="2">
    <source>
        <dbReference type="SAM" id="MobiDB-lite"/>
    </source>
</evidence>
<dbReference type="InterPro" id="IPR010359">
    <property type="entry name" value="IrrE_HExxH"/>
</dbReference>
<dbReference type="InterPro" id="IPR001387">
    <property type="entry name" value="Cro/C1-type_HTH"/>
</dbReference>
<dbReference type="GO" id="GO:0003677">
    <property type="term" value="F:DNA binding"/>
    <property type="evidence" value="ECO:0007669"/>
    <property type="project" value="InterPro"/>
</dbReference>
<evidence type="ECO:0000313" key="4">
    <source>
        <dbReference type="EMBL" id="EJG07968.1"/>
    </source>
</evidence>
<evidence type="ECO:0000259" key="3">
    <source>
        <dbReference type="PROSITE" id="PS50943"/>
    </source>
</evidence>
<dbReference type="EMBL" id="CM001555">
    <property type="protein sequence ID" value="EJG07968.1"/>
    <property type="molecule type" value="Genomic_DNA"/>
</dbReference>
<feature type="region of interest" description="Disordered" evidence="2">
    <location>
        <begin position="311"/>
        <end position="336"/>
    </location>
</feature>
<dbReference type="AlphaFoldDB" id="J1ASE6"/>
<keyword evidence="5" id="KW-1185">Reference proteome</keyword>
<dbReference type="Gene3D" id="1.10.260.40">
    <property type="entry name" value="lambda repressor-like DNA-binding domains"/>
    <property type="match status" value="1"/>
</dbReference>
<dbReference type="SUPFAM" id="SSF47413">
    <property type="entry name" value="lambda repressor-like DNA-binding domains"/>
    <property type="match status" value="1"/>
</dbReference>
<organism evidence="4 5">
    <name type="scientific">Methanofollis liminatans DSM 4140</name>
    <dbReference type="NCBI Taxonomy" id="28892"/>
    <lineage>
        <taxon>Archaea</taxon>
        <taxon>Methanobacteriati</taxon>
        <taxon>Methanobacteriota</taxon>
        <taxon>Stenosarchaea group</taxon>
        <taxon>Methanomicrobia</taxon>
        <taxon>Methanomicrobiales</taxon>
        <taxon>Methanomicrobiaceae</taxon>
        <taxon>Methanofollis</taxon>
    </lineage>
</organism>
<feature type="compositionally biased region" description="Basic and acidic residues" evidence="2">
    <location>
        <begin position="311"/>
        <end position="322"/>
    </location>
</feature>
<dbReference type="RefSeq" id="WP_004040061.1">
    <property type="nucleotide sequence ID" value="NZ_CM001555.1"/>
</dbReference>